<sequence>MAGPFVSEGDLRRALALVIAYHDAGRPMTSVQLGEAMNLSAEGGRLRSRHLADRGLVEIRHEKGANRIYPTSGARILDLPRVEDATAPAKRQRPCMRCHQTITSDGPHHRHCNRCRESLAKLSGSGCFAF</sequence>
<name>A0ABU0MUJ1_9PROT</name>
<organism evidence="1 2">
    <name type="scientific">Azospirillum picis</name>
    <dbReference type="NCBI Taxonomy" id="488438"/>
    <lineage>
        <taxon>Bacteria</taxon>
        <taxon>Pseudomonadati</taxon>
        <taxon>Pseudomonadota</taxon>
        <taxon>Alphaproteobacteria</taxon>
        <taxon>Rhodospirillales</taxon>
        <taxon>Azospirillaceae</taxon>
        <taxon>Azospirillum</taxon>
    </lineage>
</organism>
<protein>
    <submittedName>
        <fullName evidence="1">Paraquat-inducible protein A</fullName>
    </submittedName>
</protein>
<keyword evidence="2" id="KW-1185">Reference proteome</keyword>
<proteinExistence type="predicted"/>
<accession>A0ABU0MUJ1</accession>
<dbReference type="Proteomes" id="UP001244552">
    <property type="component" value="Unassembled WGS sequence"/>
</dbReference>
<dbReference type="RefSeq" id="WP_209990785.1">
    <property type="nucleotide sequence ID" value="NZ_JAGINO010000037.1"/>
</dbReference>
<dbReference type="EMBL" id="JAUSVU010000039">
    <property type="protein sequence ID" value="MDQ0537161.1"/>
    <property type="molecule type" value="Genomic_DNA"/>
</dbReference>
<reference evidence="1 2" key="1">
    <citation type="submission" date="2023-07" db="EMBL/GenBank/DDBJ databases">
        <title>Genomic Encyclopedia of Type Strains, Phase IV (KMG-IV): sequencing the most valuable type-strain genomes for metagenomic binning, comparative biology and taxonomic classification.</title>
        <authorList>
            <person name="Goeker M."/>
        </authorList>
    </citation>
    <scope>NUCLEOTIDE SEQUENCE [LARGE SCALE GENOMIC DNA]</scope>
    <source>
        <strain evidence="1 2">DSM 19922</strain>
    </source>
</reference>
<evidence type="ECO:0000313" key="1">
    <source>
        <dbReference type="EMBL" id="MDQ0537161.1"/>
    </source>
</evidence>
<evidence type="ECO:0000313" key="2">
    <source>
        <dbReference type="Proteomes" id="UP001244552"/>
    </source>
</evidence>
<comment type="caution">
    <text evidence="1">The sequence shown here is derived from an EMBL/GenBank/DDBJ whole genome shotgun (WGS) entry which is preliminary data.</text>
</comment>
<gene>
    <name evidence="1" type="ORF">QO018_006061</name>
</gene>